<dbReference type="InterPro" id="IPR005135">
    <property type="entry name" value="Endo/exonuclease/phosphatase"/>
</dbReference>
<dbReference type="InterPro" id="IPR050410">
    <property type="entry name" value="CCR4/nocturin_mRNA_transcr"/>
</dbReference>
<dbReference type="InterPro" id="IPR036691">
    <property type="entry name" value="Endo/exonu/phosph_ase_sf"/>
</dbReference>
<feature type="compositionally biased region" description="Basic and acidic residues" evidence="1">
    <location>
        <begin position="68"/>
        <end position="82"/>
    </location>
</feature>
<name>A0AAV1CIQ2_OLDCO</name>
<dbReference type="Pfam" id="PF03372">
    <property type="entry name" value="Exo_endo_phos"/>
    <property type="match status" value="1"/>
</dbReference>
<dbReference type="PANTHER" id="PTHR12121">
    <property type="entry name" value="CARBON CATABOLITE REPRESSOR PROTEIN 4"/>
    <property type="match status" value="1"/>
</dbReference>
<proteinExistence type="predicted"/>
<keyword evidence="4" id="KW-1185">Reference proteome</keyword>
<evidence type="ECO:0000313" key="3">
    <source>
        <dbReference type="EMBL" id="CAI9094905.1"/>
    </source>
</evidence>
<sequence>MEKLGYSSTYVKRTGQKRDGCGIFYKTSSAELVFEEKIYYNDLVESIEDTSALSVDKDGCSPPSQTDMQEKEGDHGNPNDPRVRLKRDCVGIMAVFKLKDPSLHHVIIANTHLYWDPEWADVKLAQAEYLLARILQFKQLVLSKLGCTPSVVVAGDFNSVPGDKVYQYLVSGASDVRPSSESSDDQPVPLSSVYAHTRGEPDFTNCTPGFTGTLDYIFFSPSGNIRPVSFLELPEPESPDVVGGLPNHYHPSDHLPIGAEFEVVE</sequence>
<feature type="domain" description="Endonuclease/exonuclease/phosphatase" evidence="2">
    <location>
        <begin position="13"/>
        <end position="254"/>
    </location>
</feature>
<evidence type="ECO:0000256" key="1">
    <source>
        <dbReference type="SAM" id="MobiDB-lite"/>
    </source>
</evidence>
<dbReference type="AlphaFoldDB" id="A0AAV1CIQ2"/>
<organism evidence="3 4">
    <name type="scientific">Oldenlandia corymbosa var. corymbosa</name>
    <dbReference type="NCBI Taxonomy" id="529605"/>
    <lineage>
        <taxon>Eukaryota</taxon>
        <taxon>Viridiplantae</taxon>
        <taxon>Streptophyta</taxon>
        <taxon>Embryophyta</taxon>
        <taxon>Tracheophyta</taxon>
        <taxon>Spermatophyta</taxon>
        <taxon>Magnoliopsida</taxon>
        <taxon>eudicotyledons</taxon>
        <taxon>Gunneridae</taxon>
        <taxon>Pentapetalae</taxon>
        <taxon>asterids</taxon>
        <taxon>lamiids</taxon>
        <taxon>Gentianales</taxon>
        <taxon>Rubiaceae</taxon>
        <taxon>Rubioideae</taxon>
        <taxon>Spermacoceae</taxon>
        <taxon>Hedyotis-Oldenlandia complex</taxon>
        <taxon>Oldenlandia</taxon>
    </lineage>
</organism>
<dbReference type="SUPFAM" id="SSF56219">
    <property type="entry name" value="DNase I-like"/>
    <property type="match status" value="1"/>
</dbReference>
<evidence type="ECO:0000313" key="4">
    <source>
        <dbReference type="Proteomes" id="UP001161247"/>
    </source>
</evidence>
<feature type="region of interest" description="Disordered" evidence="1">
    <location>
        <begin position="54"/>
        <end position="82"/>
    </location>
</feature>
<dbReference type="Gene3D" id="3.60.10.10">
    <property type="entry name" value="Endonuclease/exonuclease/phosphatase"/>
    <property type="match status" value="1"/>
</dbReference>
<dbReference type="GO" id="GO:0000175">
    <property type="term" value="F:3'-5'-RNA exonuclease activity"/>
    <property type="evidence" value="ECO:0007669"/>
    <property type="project" value="TreeGrafter"/>
</dbReference>
<reference evidence="3" key="1">
    <citation type="submission" date="2023-03" db="EMBL/GenBank/DDBJ databases">
        <authorList>
            <person name="Julca I."/>
        </authorList>
    </citation>
    <scope>NUCLEOTIDE SEQUENCE</scope>
</reference>
<evidence type="ECO:0000259" key="2">
    <source>
        <dbReference type="Pfam" id="PF03372"/>
    </source>
</evidence>
<gene>
    <name evidence="3" type="ORF">OLC1_LOCUS5985</name>
</gene>
<accession>A0AAV1CIQ2</accession>
<dbReference type="PANTHER" id="PTHR12121:SF68">
    <property type="entry name" value="CARBON CATABOLITE REPRESSOR PROTEIN 4 HOMOLOG 4-RELATED"/>
    <property type="match status" value="1"/>
</dbReference>
<protein>
    <submittedName>
        <fullName evidence="3">OLC1v1030735C1</fullName>
    </submittedName>
</protein>
<dbReference type="EMBL" id="OX459119">
    <property type="protein sequence ID" value="CAI9094905.1"/>
    <property type="molecule type" value="Genomic_DNA"/>
</dbReference>
<dbReference type="Proteomes" id="UP001161247">
    <property type="component" value="Chromosome 2"/>
</dbReference>